<organism evidence="1 2">
    <name type="scientific">Nocardia gamkensis</name>
    <dbReference type="NCBI Taxonomy" id="352869"/>
    <lineage>
        <taxon>Bacteria</taxon>
        <taxon>Bacillati</taxon>
        <taxon>Actinomycetota</taxon>
        <taxon>Actinomycetes</taxon>
        <taxon>Mycobacteriales</taxon>
        <taxon>Nocardiaceae</taxon>
        <taxon>Nocardia</taxon>
    </lineage>
</organism>
<protein>
    <submittedName>
        <fullName evidence="1">Uncharacterized protein</fullName>
    </submittedName>
</protein>
<evidence type="ECO:0000313" key="2">
    <source>
        <dbReference type="Proteomes" id="UP000540698"/>
    </source>
</evidence>
<dbReference type="Proteomes" id="UP000540698">
    <property type="component" value="Unassembled WGS sequence"/>
</dbReference>
<proteinExistence type="predicted"/>
<dbReference type="RefSeq" id="WP_157114352.1">
    <property type="nucleotide sequence ID" value="NZ_JAAXOS010000015.1"/>
</dbReference>
<dbReference type="EMBL" id="JAAXOS010000015">
    <property type="protein sequence ID" value="NKY29912.1"/>
    <property type="molecule type" value="Genomic_DNA"/>
</dbReference>
<gene>
    <name evidence="1" type="ORF">HGB38_27420</name>
</gene>
<sequence length="62" mass="7167">MNRTEEDPTGRLRELTDRATRAGYCLVRDPVPPHDWKLLDAEDGDVVVFAANLERIEQWLDT</sequence>
<accession>A0A7X6L926</accession>
<evidence type="ECO:0000313" key="1">
    <source>
        <dbReference type="EMBL" id="NKY29912.1"/>
    </source>
</evidence>
<comment type="caution">
    <text evidence="1">The sequence shown here is derived from an EMBL/GenBank/DDBJ whole genome shotgun (WGS) entry which is preliminary data.</text>
</comment>
<dbReference type="AlphaFoldDB" id="A0A7X6L926"/>
<name>A0A7X6L926_9NOCA</name>
<keyword evidence="2" id="KW-1185">Reference proteome</keyword>
<reference evidence="1 2" key="1">
    <citation type="submission" date="2020-04" db="EMBL/GenBank/DDBJ databases">
        <title>MicrobeNet Type strains.</title>
        <authorList>
            <person name="Nicholson A.C."/>
        </authorList>
    </citation>
    <scope>NUCLEOTIDE SEQUENCE [LARGE SCALE GENOMIC DNA]</scope>
    <source>
        <strain evidence="1 2">DSM 44956</strain>
    </source>
</reference>